<dbReference type="SMART" id="SM01091">
    <property type="entry name" value="CorC_HlyC"/>
    <property type="match status" value="1"/>
</dbReference>
<dbReference type="PROSITE" id="PS51846">
    <property type="entry name" value="CNNM"/>
    <property type="match status" value="1"/>
</dbReference>
<evidence type="ECO:0000256" key="5">
    <source>
        <dbReference type="SAM" id="Phobius"/>
    </source>
</evidence>
<keyword evidence="2 3" id="KW-0129">CBS domain</keyword>
<feature type="transmembrane region" description="Helical" evidence="5">
    <location>
        <begin position="83"/>
        <end position="100"/>
    </location>
</feature>
<keyword evidence="4 5" id="KW-1133">Transmembrane helix</keyword>
<reference evidence="8 9" key="1">
    <citation type="submission" date="2019-02" db="EMBL/GenBank/DDBJ databases">
        <title>Deep-cultivation of Planctomycetes and their phenomic and genomic characterization uncovers novel biology.</title>
        <authorList>
            <person name="Wiegand S."/>
            <person name="Jogler M."/>
            <person name="Boedeker C."/>
            <person name="Pinto D."/>
            <person name="Vollmers J."/>
            <person name="Rivas-Marin E."/>
            <person name="Kohn T."/>
            <person name="Peeters S.H."/>
            <person name="Heuer A."/>
            <person name="Rast P."/>
            <person name="Oberbeckmann S."/>
            <person name="Bunk B."/>
            <person name="Jeske O."/>
            <person name="Meyerdierks A."/>
            <person name="Storesund J.E."/>
            <person name="Kallscheuer N."/>
            <person name="Luecker S."/>
            <person name="Lage O.M."/>
            <person name="Pohl T."/>
            <person name="Merkel B.J."/>
            <person name="Hornburger P."/>
            <person name="Mueller R.-W."/>
            <person name="Bruemmer F."/>
            <person name="Labrenz M."/>
            <person name="Spormann A.M."/>
            <person name="Op den Camp H."/>
            <person name="Overmann J."/>
            <person name="Amann R."/>
            <person name="Jetten M.S.M."/>
            <person name="Mascher T."/>
            <person name="Medema M.H."/>
            <person name="Devos D.P."/>
            <person name="Kaster A.-K."/>
            <person name="Ovreas L."/>
            <person name="Rohde M."/>
            <person name="Galperin M.Y."/>
            <person name="Jogler C."/>
        </authorList>
    </citation>
    <scope>NUCLEOTIDE SEQUENCE [LARGE SCALE GENOMIC DNA]</scope>
    <source>
        <strain evidence="8 9">SV_7m_r</strain>
    </source>
</reference>
<dbReference type="PROSITE" id="PS51371">
    <property type="entry name" value="CBS"/>
    <property type="match status" value="1"/>
</dbReference>
<evidence type="ECO:0000313" key="8">
    <source>
        <dbReference type="EMBL" id="QDT58493.1"/>
    </source>
</evidence>
<dbReference type="InterPro" id="IPR036318">
    <property type="entry name" value="FAD-bd_PCMH-like_sf"/>
</dbReference>
<dbReference type="InterPro" id="IPR005170">
    <property type="entry name" value="Transptr-assoc_dom"/>
</dbReference>
<dbReference type="GO" id="GO:0005886">
    <property type="term" value="C:plasma membrane"/>
    <property type="evidence" value="ECO:0007669"/>
    <property type="project" value="TreeGrafter"/>
</dbReference>
<gene>
    <name evidence="8" type="ORF">SV7mr_09860</name>
</gene>
<dbReference type="InterPro" id="IPR000644">
    <property type="entry name" value="CBS_dom"/>
</dbReference>
<dbReference type="Gene3D" id="3.30.465.10">
    <property type="match status" value="1"/>
</dbReference>
<dbReference type="PANTHER" id="PTHR22777">
    <property type="entry name" value="HEMOLYSIN-RELATED"/>
    <property type="match status" value="1"/>
</dbReference>
<evidence type="ECO:0000313" key="9">
    <source>
        <dbReference type="Proteomes" id="UP000315003"/>
    </source>
</evidence>
<evidence type="ECO:0000259" key="6">
    <source>
        <dbReference type="PROSITE" id="PS51371"/>
    </source>
</evidence>
<dbReference type="InterPro" id="IPR002550">
    <property type="entry name" value="CNNM"/>
</dbReference>
<keyword evidence="1" id="KW-0677">Repeat</keyword>
<dbReference type="Gene3D" id="3.10.580.10">
    <property type="entry name" value="CBS-domain"/>
    <property type="match status" value="1"/>
</dbReference>
<protein>
    <recommendedName>
        <fullName evidence="10">Magnesium and cobalt efflux protein CorC</fullName>
    </recommendedName>
</protein>
<dbReference type="EMBL" id="CP036272">
    <property type="protein sequence ID" value="QDT58493.1"/>
    <property type="molecule type" value="Genomic_DNA"/>
</dbReference>
<evidence type="ECO:0000256" key="1">
    <source>
        <dbReference type="ARBA" id="ARBA00022737"/>
    </source>
</evidence>
<keyword evidence="4 5" id="KW-0472">Membrane</keyword>
<feature type="transmembrane region" description="Helical" evidence="5">
    <location>
        <begin position="49"/>
        <end position="71"/>
    </location>
</feature>
<keyword evidence="9" id="KW-1185">Reference proteome</keyword>
<accession>A0A517SQY5</accession>
<dbReference type="Proteomes" id="UP000315003">
    <property type="component" value="Chromosome"/>
</dbReference>
<evidence type="ECO:0008006" key="10">
    <source>
        <dbReference type="Google" id="ProtNLM"/>
    </source>
</evidence>
<name>A0A517SQY5_9BACT</name>
<keyword evidence="4 5" id="KW-0812">Transmembrane</keyword>
<organism evidence="8 9">
    <name type="scientific">Stieleria bergensis</name>
    <dbReference type="NCBI Taxonomy" id="2528025"/>
    <lineage>
        <taxon>Bacteria</taxon>
        <taxon>Pseudomonadati</taxon>
        <taxon>Planctomycetota</taxon>
        <taxon>Planctomycetia</taxon>
        <taxon>Pirellulales</taxon>
        <taxon>Pirellulaceae</taxon>
        <taxon>Stieleria</taxon>
    </lineage>
</organism>
<evidence type="ECO:0000256" key="4">
    <source>
        <dbReference type="PROSITE-ProRule" id="PRU01193"/>
    </source>
</evidence>
<evidence type="ECO:0000256" key="3">
    <source>
        <dbReference type="PROSITE-ProRule" id="PRU00703"/>
    </source>
</evidence>
<dbReference type="Pfam" id="PF03471">
    <property type="entry name" value="CorC_HlyC"/>
    <property type="match status" value="1"/>
</dbReference>
<evidence type="ECO:0000259" key="7">
    <source>
        <dbReference type="PROSITE" id="PS51846"/>
    </source>
</evidence>
<dbReference type="SUPFAM" id="SSF54631">
    <property type="entry name" value="CBS-domain pair"/>
    <property type="match status" value="1"/>
</dbReference>
<dbReference type="PANTHER" id="PTHR22777:SF17">
    <property type="entry name" value="UPF0053 PROTEIN SLL0260"/>
    <property type="match status" value="1"/>
</dbReference>
<dbReference type="Pfam" id="PF01595">
    <property type="entry name" value="CNNM"/>
    <property type="match status" value="1"/>
</dbReference>
<sequence length="418" mass="45766">MAVLIALSALFSGSEAALFSLSARDQRRLDSAGGGGRIALSLLGNSEQLLSAILFWNLLINMLYFAIASIVAGDLEANESFGAGWALGFTMLSLLAMIFLSEMLPKSLAVLAPLRTSIVIARPLNIAFHIIKPLLPLIGTANLLAGRLLWPGFQAENEIDLADIERAVELGTDDAALIERERLAVRSLVELGTMRASELMRPRGKLRLFHPPGDLAEIFEQETPGGYLIITDESRNHMVGSLDVRLLRPSQVDRYQDWIEPVTYVPWAASVARVLDQLTKTDSHVAIVVDEYGDCIGALSTDRIFRRILAPHSYENVSGDAALAMKDMGDGSWQVSGSIPLRQLAKFLQEELADESIATVAGYLQRTNERLPRVGDQALLGRYQLSLLDQVENESTIEVRRVKETDAGDGTAELEVDQ</sequence>
<dbReference type="AlphaFoldDB" id="A0A517SQY5"/>
<dbReference type="InterPro" id="IPR046342">
    <property type="entry name" value="CBS_dom_sf"/>
</dbReference>
<feature type="domain" description="CNNM transmembrane" evidence="7">
    <location>
        <begin position="1"/>
        <end position="174"/>
    </location>
</feature>
<evidence type="ECO:0000256" key="2">
    <source>
        <dbReference type="ARBA" id="ARBA00023122"/>
    </source>
</evidence>
<feature type="domain" description="CBS" evidence="6">
    <location>
        <begin position="258"/>
        <end position="315"/>
    </location>
</feature>
<dbReference type="SUPFAM" id="SSF56176">
    <property type="entry name" value="FAD-binding/transporter-associated domain-like"/>
    <property type="match status" value="1"/>
</dbReference>
<proteinExistence type="predicted"/>
<dbReference type="GO" id="GO:0050660">
    <property type="term" value="F:flavin adenine dinucleotide binding"/>
    <property type="evidence" value="ECO:0007669"/>
    <property type="project" value="InterPro"/>
</dbReference>
<dbReference type="InterPro" id="IPR016169">
    <property type="entry name" value="FAD-bd_PCMH_sub2"/>
</dbReference>